<reference evidence="8 9" key="1">
    <citation type="submission" date="2021-02" db="EMBL/GenBank/DDBJ databases">
        <title>De Novo genome assembly of isolated myxobacteria.</title>
        <authorList>
            <person name="Stevens D.C."/>
        </authorList>
    </citation>
    <scope>NUCLEOTIDE SEQUENCE [LARGE SCALE GENOMIC DNA]</scope>
    <source>
        <strain evidence="9">SCPEA02</strain>
    </source>
</reference>
<feature type="region of interest" description="Disordered" evidence="6">
    <location>
        <begin position="492"/>
        <end position="514"/>
    </location>
</feature>
<evidence type="ECO:0000256" key="6">
    <source>
        <dbReference type="SAM" id="MobiDB-lite"/>
    </source>
</evidence>
<gene>
    <name evidence="8" type="ORF">JY651_22155</name>
</gene>
<dbReference type="GO" id="GO:0016301">
    <property type="term" value="F:kinase activity"/>
    <property type="evidence" value="ECO:0007669"/>
    <property type="project" value="UniProtKB-KW"/>
</dbReference>
<dbReference type="InterPro" id="IPR011009">
    <property type="entry name" value="Kinase-like_dom_sf"/>
</dbReference>
<dbReference type="PROSITE" id="PS50011">
    <property type="entry name" value="PROTEIN_KINASE_DOM"/>
    <property type="match status" value="1"/>
</dbReference>
<dbReference type="Gene3D" id="3.30.200.20">
    <property type="entry name" value="Phosphorylase Kinase, domain 1"/>
    <property type="match status" value="1"/>
</dbReference>
<feature type="compositionally biased region" description="Pro residues" evidence="6">
    <location>
        <begin position="333"/>
        <end position="343"/>
    </location>
</feature>
<dbReference type="Gene3D" id="1.10.510.10">
    <property type="entry name" value="Transferase(Phosphotransferase) domain 1"/>
    <property type="match status" value="1"/>
</dbReference>
<evidence type="ECO:0000313" key="9">
    <source>
        <dbReference type="Proteomes" id="UP000662747"/>
    </source>
</evidence>
<keyword evidence="2" id="KW-0808">Transferase</keyword>
<feature type="compositionally biased region" description="Polar residues" evidence="6">
    <location>
        <begin position="505"/>
        <end position="514"/>
    </location>
</feature>
<keyword evidence="5" id="KW-0067">ATP-binding</keyword>
<dbReference type="RefSeq" id="WP_206728968.1">
    <property type="nucleotide sequence ID" value="NZ_CP071090.1"/>
</dbReference>
<dbReference type="InterPro" id="IPR050660">
    <property type="entry name" value="NEK_Ser/Thr_kinase"/>
</dbReference>
<evidence type="ECO:0000256" key="1">
    <source>
        <dbReference type="ARBA" id="ARBA00012513"/>
    </source>
</evidence>
<dbReference type="Proteomes" id="UP000662747">
    <property type="component" value="Chromosome"/>
</dbReference>
<protein>
    <recommendedName>
        <fullName evidence="1">non-specific serine/threonine protein kinase</fullName>
        <ecNumber evidence="1">2.7.11.1</ecNumber>
    </recommendedName>
</protein>
<dbReference type="PROSITE" id="PS00109">
    <property type="entry name" value="PROTEIN_KINASE_TYR"/>
    <property type="match status" value="1"/>
</dbReference>
<evidence type="ECO:0000256" key="2">
    <source>
        <dbReference type="ARBA" id="ARBA00022679"/>
    </source>
</evidence>
<evidence type="ECO:0000313" key="8">
    <source>
        <dbReference type="EMBL" id="QSQ27447.1"/>
    </source>
</evidence>
<dbReference type="PANTHER" id="PTHR43671:SF13">
    <property type="entry name" value="SERINE_THREONINE-PROTEIN KINASE NEK2"/>
    <property type="match status" value="1"/>
</dbReference>
<name>A0ABX7PAK7_9BACT</name>
<dbReference type="Pfam" id="PF08308">
    <property type="entry name" value="PEGA"/>
    <property type="match status" value="2"/>
</dbReference>
<dbReference type="SUPFAM" id="SSF56112">
    <property type="entry name" value="Protein kinase-like (PK-like)"/>
    <property type="match status" value="1"/>
</dbReference>
<dbReference type="EMBL" id="CP071090">
    <property type="protein sequence ID" value="QSQ27447.1"/>
    <property type="molecule type" value="Genomic_DNA"/>
</dbReference>
<keyword evidence="4 8" id="KW-0418">Kinase</keyword>
<keyword evidence="9" id="KW-1185">Reference proteome</keyword>
<dbReference type="EC" id="2.7.11.1" evidence="1"/>
<dbReference type="InterPro" id="IPR008266">
    <property type="entry name" value="Tyr_kinase_AS"/>
</dbReference>
<evidence type="ECO:0000259" key="7">
    <source>
        <dbReference type="PROSITE" id="PS50011"/>
    </source>
</evidence>
<dbReference type="Pfam" id="PF00069">
    <property type="entry name" value="Pkinase"/>
    <property type="match status" value="1"/>
</dbReference>
<dbReference type="InterPro" id="IPR000719">
    <property type="entry name" value="Prot_kinase_dom"/>
</dbReference>
<sequence length="801" mass="87211">MSIETYGRYQLLKRLATGGMAQIYLARRPGPEGDKLLVVKRILPHLTENDDFVKMFLDEARIAARLNHANVVQIFDLGAQDDSFFIAMEYIHGEDLRKLWRHAEGRGMPPPVPLVCRILIEACAGLDYAHKRTDPATGRPLGIVHRDVSPQNILVTFEGGVKVVDFGIAKAADQATITRSGVLKGKYSYMSPEQAAGERVDCRADIFALGVVLYELLTGMRLFKRGTDIQTLAAVSECRVLPPSQVTTRVPPELDAIVLKALAKDPAERYQEAAQLQAALEGWLSANRLPASHAHLAAYMKELYAERLTEEARSGEVQVEDSEGPSPRRTGQRPPPKPGPPVPEEATSAQRPRRRSELDVEAERPPSPRTSGARRMVEPPPGERPSRSGAVPVLPVIEEEAPTLDSRVSRRGTQTDVKLDVEPLPDARQAPRGTPPPYPVHVEEEGPTLAMPEVRSSRIVLPVPPENEAEEDAPTLAMVDVGRAARVVVPVPEESEEEDAPTLSLGFSRTPRTSSAPMAVPAVAAPRRWDLMAGVGLGVVAVVCVLLWAWPKPPPATVHLDTLPPGATVVFNGQTLVEKTPLVLPPVEAGQYPIEVRRNGYEVLRSRLDVPETGDVSPGLLRLVPVPPKPVEAPPSVAPEARPALAKPAAAAQVLLRVETEPAESLVYVDGQPQGPAPAEVSVVAGREVAIRVESAKHHPLVRAVMVGTGPQQVERFVLEPDTRTLAASVRPGMARVRFAVQPWAQVTCSGKHLGETPFDVVEMKLGTHDCRFFNPELKKTLNRRIEVKPIDLNVVNVKLE</sequence>
<evidence type="ECO:0000256" key="5">
    <source>
        <dbReference type="ARBA" id="ARBA00022840"/>
    </source>
</evidence>
<evidence type="ECO:0000256" key="4">
    <source>
        <dbReference type="ARBA" id="ARBA00022777"/>
    </source>
</evidence>
<organism evidence="8 9">
    <name type="scientific">Pyxidicoccus parkwayensis</name>
    <dbReference type="NCBI Taxonomy" id="2813578"/>
    <lineage>
        <taxon>Bacteria</taxon>
        <taxon>Pseudomonadati</taxon>
        <taxon>Myxococcota</taxon>
        <taxon>Myxococcia</taxon>
        <taxon>Myxococcales</taxon>
        <taxon>Cystobacterineae</taxon>
        <taxon>Myxococcaceae</taxon>
        <taxon>Pyxidicoccus</taxon>
    </lineage>
</organism>
<dbReference type="PANTHER" id="PTHR43671">
    <property type="entry name" value="SERINE/THREONINE-PROTEIN KINASE NEK"/>
    <property type="match status" value="1"/>
</dbReference>
<dbReference type="CDD" id="cd14014">
    <property type="entry name" value="STKc_PknB_like"/>
    <property type="match status" value="1"/>
</dbReference>
<feature type="region of interest" description="Disordered" evidence="6">
    <location>
        <begin position="311"/>
        <end position="439"/>
    </location>
</feature>
<keyword evidence="3" id="KW-0547">Nucleotide-binding</keyword>
<dbReference type="InterPro" id="IPR013229">
    <property type="entry name" value="PEGA"/>
</dbReference>
<proteinExistence type="predicted"/>
<feature type="compositionally biased region" description="Basic and acidic residues" evidence="6">
    <location>
        <begin position="355"/>
        <end position="366"/>
    </location>
</feature>
<feature type="domain" description="Protein kinase" evidence="7">
    <location>
        <begin position="9"/>
        <end position="284"/>
    </location>
</feature>
<accession>A0ABX7PAK7</accession>
<evidence type="ECO:0000256" key="3">
    <source>
        <dbReference type="ARBA" id="ARBA00022741"/>
    </source>
</evidence>